<name>A0ABT5Z125_9ACTN</name>
<organism evidence="2 3">
    <name type="scientific">Streptantibioticus ferralitis</name>
    <dbReference type="NCBI Taxonomy" id="236510"/>
    <lineage>
        <taxon>Bacteria</taxon>
        <taxon>Bacillati</taxon>
        <taxon>Actinomycetota</taxon>
        <taxon>Actinomycetes</taxon>
        <taxon>Kitasatosporales</taxon>
        <taxon>Streptomycetaceae</taxon>
        <taxon>Streptantibioticus</taxon>
    </lineage>
</organism>
<evidence type="ECO:0000313" key="3">
    <source>
        <dbReference type="Proteomes" id="UP001220022"/>
    </source>
</evidence>
<dbReference type="RefSeq" id="WP_275815650.1">
    <property type="nucleotide sequence ID" value="NZ_BAAANM010000001.1"/>
</dbReference>
<keyword evidence="3" id="KW-1185">Reference proteome</keyword>
<sequence>MAVVHGCGSSEGKLLSWENTAGAELRAIGTVATHREDHKTVEHPSVGLVAADCDVLTDGNSELKIVITIAAPGSADETKLRMAVVAGPSATEFGRC</sequence>
<reference evidence="2 3" key="1">
    <citation type="submission" date="2023-03" db="EMBL/GenBank/DDBJ databases">
        <title>Draft genome sequence of type strain Streptomyces ferralitis JCM 14344.</title>
        <authorList>
            <person name="Klaysubun C."/>
            <person name="Duangmal K."/>
        </authorList>
    </citation>
    <scope>NUCLEOTIDE SEQUENCE [LARGE SCALE GENOMIC DNA]</scope>
    <source>
        <strain evidence="2 3">JCM 14344</strain>
    </source>
</reference>
<dbReference type="EMBL" id="JARHTQ010000010">
    <property type="protein sequence ID" value="MDF2257542.1"/>
    <property type="molecule type" value="Genomic_DNA"/>
</dbReference>
<feature type="domain" description="MmyB-like transcription regulator ligand binding" evidence="1">
    <location>
        <begin position="16"/>
        <end position="81"/>
    </location>
</feature>
<proteinExistence type="predicted"/>
<dbReference type="Pfam" id="PF17765">
    <property type="entry name" value="MLTR_LBD"/>
    <property type="match status" value="1"/>
</dbReference>
<comment type="caution">
    <text evidence="2">The sequence shown here is derived from an EMBL/GenBank/DDBJ whole genome shotgun (WGS) entry which is preliminary data.</text>
</comment>
<dbReference type="Proteomes" id="UP001220022">
    <property type="component" value="Unassembled WGS sequence"/>
</dbReference>
<protein>
    <recommendedName>
        <fullName evidence="1">MmyB-like transcription regulator ligand binding domain-containing protein</fullName>
    </recommendedName>
</protein>
<evidence type="ECO:0000313" key="2">
    <source>
        <dbReference type="EMBL" id="MDF2257542.1"/>
    </source>
</evidence>
<evidence type="ECO:0000259" key="1">
    <source>
        <dbReference type="Pfam" id="PF17765"/>
    </source>
</evidence>
<gene>
    <name evidence="2" type="ORF">P2L57_18005</name>
</gene>
<accession>A0ABT5Z125</accession>
<dbReference type="InterPro" id="IPR041413">
    <property type="entry name" value="MLTR_LBD"/>
</dbReference>